<comment type="similarity">
    <text evidence="3 10">Belongs to the glycosyl hydrolase 75 family.</text>
</comment>
<keyword evidence="4" id="KW-0964">Secreted</keyword>
<dbReference type="GO" id="GO:0016977">
    <property type="term" value="F:chitosanase activity"/>
    <property type="evidence" value="ECO:0007669"/>
    <property type="project" value="UniProtKB-EC"/>
</dbReference>
<keyword evidence="6 10" id="KW-0378">Hydrolase</keyword>
<dbReference type="Proteomes" id="UP000034112">
    <property type="component" value="Unassembled WGS sequence"/>
</dbReference>
<dbReference type="InterPro" id="IPR009939">
    <property type="entry name" value="Chitosanase_fungal"/>
</dbReference>
<evidence type="ECO:0000256" key="4">
    <source>
        <dbReference type="ARBA" id="ARBA00022525"/>
    </source>
</evidence>
<evidence type="ECO:0000313" key="11">
    <source>
        <dbReference type="EMBL" id="KKP06442.1"/>
    </source>
</evidence>
<evidence type="ECO:0000256" key="7">
    <source>
        <dbReference type="ARBA" id="ARBA00023277"/>
    </source>
</evidence>
<dbReference type="PANTHER" id="PTHR42061:SF9">
    <property type="entry name" value="ENDO-CHITOSANASE"/>
    <property type="match status" value="1"/>
</dbReference>
<evidence type="ECO:0000256" key="5">
    <source>
        <dbReference type="ARBA" id="ARBA00022729"/>
    </source>
</evidence>
<sequence length="234" mass="24328">MYSKTVFTVAALGAVASAFDLPDNLRQIYDNHISGDCQNPLSDAFEGGAQYCGDIPNVIFLKGSDGNYDNMDVDCDGANNSAGACANDPSGQGQTAFQDTVQSFGIEDLDANIHPYVVFGNEGASPSFAPQDFGMEPLSIVAVVCNNQVFYGVWGDTNGFTSTGESSISLAQLCFPNDGLTGDNGHDQKDVLYLGFTGSGAVPGASANWSAGSTEEFENSIKDLGDSLVAGLPA</sequence>
<comment type="catalytic activity">
    <reaction evidence="1 10">
        <text>Endohydrolysis of beta-(1-&gt;4)-linkages between D-glucosamine residues in a partly acetylated chitosan.</text>
        <dbReference type="EC" id="3.2.1.132"/>
    </reaction>
</comment>
<feature type="signal peptide" evidence="10">
    <location>
        <begin position="1"/>
        <end position="18"/>
    </location>
</feature>
<evidence type="ECO:0000256" key="2">
    <source>
        <dbReference type="ARBA" id="ARBA00004613"/>
    </source>
</evidence>
<organism evidence="11 12">
    <name type="scientific">Trichoderma harzianum</name>
    <name type="common">Hypocrea lixii</name>
    <dbReference type="NCBI Taxonomy" id="5544"/>
    <lineage>
        <taxon>Eukaryota</taxon>
        <taxon>Fungi</taxon>
        <taxon>Dikarya</taxon>
        <taxon>Ascomycota</taxon>
        <taxon>Pezizomycotina</taxon>
        <taxon>Sordariomycetes</taxon>
        <taxon>Hypocreomycetidae</taxon>
        <taxon>Hypocreales</taxon>
        <taxon>Hypocreaceae</taxon>
        <taxon>Trichoderma</taxon>
    </lineage>
</organism>
<dbReference type="GO" id="GO:0000272">
    <property type="term" value="P:polysaccharide catabolic process"/>
    <property type="evidence" value="ECO:0007669"/>
    <property type="project" value="UniProtKB-KW"/>
</dbReference>
<reference evidence="12" key="1">
    <citation type="journal article" date="2015" name="Genome Announc.">
        <title>Draft whole-genome sequence of the biocontrol agent Trichoderma harzianum T6776.</title>
        <authorList>
            <person name="Baroncelli R."/>
            <person name="Piaggeschi G."/>
            <person name="Fiorini L."/>
            <person name="Bertolini E."/>
            <person name="Zapparata A."/>
            <person name="Pe M.E."/>
            <person name="Sarrocco S."/>
            <person name="Vannacci G."/>
        </authorList>
    </citation>
    <scope>NUCLEOTIDE SEQUENCE [LARGE SCALE GENOMIC DNA]</scope>
    <source>
        <strain evidence="12">T6776</strain>
    </source>
</reference>
<keyword evidence="5 10" id="KW-0732">Signal</keyword>
<evidence type="ECO:0000256" key="3">
    <source>
        <dbReference type="ARBA" id="ARBA00007799"/>
    </source>
</evidence>
<protein>
    <recommendedName>
        <fullName evidence="10">Endo-chitosanase</fullName>
        <ecNumber evidence="10">3.2.1.132</ecNumber>
    </recommendedName>
</protein>
<keyword evidence="7" id="KW-0119">Carbohydrate metabolism</keyword>
<dbReference type="AlphaFoldDB" id="A0A0G0A2A0"/>
<proteinExistence type="inferred from homology"/>
<gene>
    <name evidence="11" type="ORF">THAR02_01493</name>
</gene>
<evidence type="ECO:0000256" key="1">
    <source>
        <dbReference type="ARBA" id="ARBA00000405"/>
    </source>
</evidence>
<dbReference type="OrthoDB" id="4756206at2759"/>
<comment type="function">
    <text evidence="10">Chitosanase catalyzing the endo-type cleavage of chitosan, the deacylated form of chitin. Chitosanase may be crucial in the degradation of the deacetylated portion of chitin in the fungal cell wall.</text>
</comment>
<dbReference type="GO" id="GO:0005576">
    <property type="term" value="C:extracellular region"/>
    <property type="evidence" value="ECO:0007669"/>
    <property type="project" value="UniProtKB-SubCell"/>
</dbReference>
<dbReference type="OMA" id="GATAKWK"/>
<evidence type="ECO:0000256" key="10">
    <source>
        <dbReference type="RuleBase" id="RU361208"/>
    </source>
</evidence>
<dbReference type="EC" id="3.2.1.132" evidence="10"/>
<name>A0A0G0A2A0_TRIHA</name>
<dbReference type="Pfam" id="PF07335">
    <property type="entry name" value="Glyco_hydro_75"/>
    <property type="match status" value="1"/>
</dbReference>
<comment type="caution">
    <text evidence="11">The sequence shown here is derived from an EMBL/GenBank/DDBJ whole genome shotgun (WGS) entry which is preliminary data.</text>
</comment>
<dbReference type="EMBL" id="JOKZ01000026">
    <property type="protein sequence ID" value="KKP06442.1"/>
    <property type="molecule type" value="Genomic_DNA"/>
</dbReference>
<accession>A0A0G0A2A0</accession>
<evidence type="ECO:0000256" key="8">
    <source>
        <dbReference type="ARBA" id="ARBA00023295"/>
    </source>
</evidence>
<keyword evidence="8 10" id="KW-0326">Glycosidase</keyword>
<dbReference type="PANTHER" id="PTHR42061">
    <property type="entry name" value="ENDO-CHITOSANASE"/>
    <property type="match status" value="1"/>
</dbReference>
<evidence type="ECO:0000313" key="12">
    <source>
        <dbReference type="Proteomes" id="UP000034112"/>
    </source>
</evidence>
<evidence type="ECO:0000256" key="9">
    <source>
        <dbReference type="ARBA" id="ARBA00023326"/>
    </source>
</evidence>
<feature type="chain" id="PRO_5005117533" description="Endo-chitosanase" evidence="10">
    <location>
        <begin position="19"/>
        <end position="234"/>
    </location>
</feature>
<keyword evidence="9 10" id="KW-0624">Polysaccharide degradation</keyword>
<evidence type="ECO:0000256" key="6">
    <source>
        <dbReference type="ARBA" id="ARBA00022801"/>
    </source>
</evidence>
<comment type="subcellular location">
    <subcellularLocation>
        <location evidence="2 10">Secreted</location>
    </subcellularLocation>
</comment>